<dbReference type="InterPro" id="IPR038063">
    <property type="entry name" value="Transpep_catalytic_dom"/>
</dbReference>
<comment type="similarity">
    <text evidence="2">Belongs to the YkuD family.</text>
</comment>
<comment type="pathway">
    <text evidence="1 7">Cell wall biogenesis; peptidoglycan biosynthesis.</text>
</comment>
<dbReference type="GO" id="GO:0016740">
    <property type="term" value="F:transferase activity"/>
    <property type="evidence" value="ECO:0007669"/>
    <property type="project" value="UniProtKB-KW"/>
</dbReference>
<dbReference type="Proteomes" id="UP000278222">
    <property type="component" value="Unassembled WGS sequence"/>
</dbReference>
<evidence type="ECO:0000256" key="4">
    <source>
        <dbReference type="ARBA" id="ARBA00022960"/>
    </source>
</evidence>
<keyword evidence="6 7" id="KW-0961">Cell wall biogenesis/degradation</keyword>
<dbReference type="GO" id="GO:0008360">
    <property type="term" value="P:regulation of cell shape"/>
    <property type="evidence" value="ECO:0007669"/>
    <property type="project" value="UniProtKB-UniRule"/>
</dbReference>
<dbReference type="PANTHER" id="PTHR41533:SF2">
    <property type="entry name" value="BLR7131 PROTEIN"/>
    <property type="match status" value="1"/>
</dbReference>
<keyword evidence="4 7" id="KW-0133">Cell shape</keyword>
<dbReference type="AlphaFoldDB" id="A0A3N1M282"/>
<keyword evidence="3" id="KW-0808">Transferase</keyword>
<organism evidence="10 11">
    <name type="scientific">Stella humosa</name>
    <dbReference type="NCBI Taxonomy" id="94"/>
    <lineage>
        <taxon>Bacteria</taxon>
        <taxon>Pseudomonadati</taxon>
        <taxon>Pseudomonadota</taxon>
        <taxon>Alphaproteobacteria</taxon>
        <taxon>Rhodospirillales</taxon>
        <taxon>Stellaceae</taxon>
        <taxon>Stella</taxon>
    </lineage>
</organism>
<keyword evidence="5 7" id="KW-0573">Peptidoglycan synthesis</keyword>
<evidence type="ECO:0000256" key="2">
    <source>
        <dbReference type="ARBA" id="ARBA00005992"/>
    </source>
</evidence>
<dbReference type="OrthoDB" id="9778545at2"/>
<dbReference type="PANTHER" id="PTHR41533">
    <property type="entry name" value="L,D-TRANSPEPTIDASE HI_1667-RELATED"/>
    <property type="match status" value="1"/>
</dbReference>
<evidence type="ECO:0000256" key="6">
    <source>
        <dbReference type="ARBA" id="ARBA00023316"/>
    </source>
</evidence>
<comment type="caution">
    <text evidence="10">The sequence shown here is derived from an EMBL/GenBank/DDBJ whole genome shotgun (WGS) entry which is preliminary data.</text>
</comment>
<keyword evidence="8" id="KW-0732">Signal</keyword>
<gene>
    <name evidence="10" type="ORF">EDC65_1620</name>
</gene>
<feature type="domain" description="L,D-TPase catalytic" evidence="9">
    <location>
        <begin position="311"/>
        <end position="493"/>
    </location>
</feature>
<protein>
    <submittedName>
        <fullName evidence="10">Murein L,D-transpeptidase YcbB/YkuD</fullName>
    </submittedName>
</protein>
<dbReference type="PROSITE" id="PS52029">
    <property type="entry name" value="LD_TPASE"/>
    <property type="match status" value="1"/>
</dbReference>
<evidence type="ECO:0000256" key="5">
    <source>
        <dbReference type="ARBA" id="ARBA00022984"/>
    </source>
</evidence>
<sequence length="547" mass="60178">MCLTGIQRFLGGLLLAAGLSLSLPASADVASAVPAALAQPGRGPEATSGAIRGAVADVYKARRNRPLWVDRPGRADAVRALLKAAATDGMDAGPYLAQVEARWQARGDQALAALDVALTRSLAAYANDLWYGRPDAKVVDESLTRRHERLNLSKFLADAAQADTPALAPLVDGLRPPHPQYARLRAALAKLDTAAEPAEKAIADGPILRPGVRDPRVGPVRERIEAEGEWSEAEEVAFATPNYGEGGDWSRFDEGLTRAVRRFQRRLALLDDGLVGGRTLWALNMDNGERRRIVAENMERLRWMPRRLESEHIVVNMAGYDLTVVKGGQQAMTMKVVVGRPFRQTPIMRSDITDLVLNPFWNAPEKLAKEDLFPKLRSHPGYFAEKGYRVLAGWSQTAPEVPLSQVDGFKLTSPMGPVRVRQDPGPKNALGRIKFNMANQHAIYLHDTPDRHLFDRSARNFSSGCIRLEKPMVLAEFLLSEQADWPAGRLNATVDTGETRTVPLRKRWPVYLVYQTAWVDDAGELVVRDDIYGLRAAGAADAKQKEG</sequence>
<keyword evidence="11" id="KW-1185">Reference proteome</keyword>
<feature type="active site" description="Nucleophile" evidence="7">
    <location>
        <position position="465"/>
    </location>
</feature>
<name>A0A3N1M282_9PROT</name>
<feature type="signal peptide" evidence="8">
    <location>
        <begin position="1"/>
        <end position="27"/>
    </location>
</feature>
<reference evidence="10 11" key="1">
    <citation type="submission" date="2018-11" db="EMBL/GenBank/DDBJ databases">
        <title>Genomic Encyclopedia of Type Strains, Phase IV (KMG-IV): sequencing the most valuable type-strain genomes for metagenomic binning, comparative biology and taxonomic classification.</title>
        <authorList>
            <person name="Goeker M."/>
        </authorList>
    </citation>
    <scope>NUCLEOTIDE SEQUENCE [LARGE SCALE GENOMIC DNA]</scope>
    <source>
        <strain evidence="10 11">DSM 5900</strain>
    </source>
</reference>
<dbReference type="CDD" id="cd16913">
    <property type="entry name" value="YkuD_like"/>
    <property type="match status" value="1"/>
</dbReference>
<dbReference type="RefSeq" id="WP_123689176.1">
    <property type="nucleotide sequence ID" value="NZ_AP019700.1"/>
</dbReference>
<evidence type="ECO:0000256" key="7">
    <source>
        <dbReference type="PROSITE-ProRule" id="PRU01373"/>
    </source>
</evidence>
<feature type="chain" id="PRO_5018105257" evidence="8">
    <location>
        <begin position="28"/>
        <end position="547"/>
    </location>
</feature>
<dbReference type="Gene3D" id="1.10.101.10">
    <property type="entry name" value="PGBD-like superfamily/PGBD"/>
    <property type="match status" value="1"/>
</dbReference>
<dbReference type="InterPro" id="IPR045380">
    <property type="entry name" value="LD_TPept_scaffold_dom"/>
</dbReference>
<evidence type="ECO:0000259" key="9">
    <source>
        <dbReference type="PROSITE" id="PS52029"/>
    </source>
</evidence>
<dbReference type="InterPro" id="IPR036365">
    <property type="entry name" value="PGBD-like_sf"/>
</dbReference>
<proteinExistence type="inferred from homology"/>
<dbReference type="EMBL" id="RJKX01000013">
    <property type="protein sequence ID" value="ROP99831.1"/>
    <property type="molecule type" value="Genomic_DNA"/>
</dbReference>
<dbReference type="SUPFAM" id="SSF141523">
    <property type="entry name" value="L,D-transpeptidase catalytic domain-like"/>
    <property type="match status" value="1"/>
</dbReference>
<feature type="active site" description="Proton donor/acceptor" evidence="7">
    <location>
        <position position="446"/>
    </location>
</feature>
<dbReference type="SUPFAM" id="SSF47090">
    <property type="entry name" value="PGBD-like"/>
    <property type="match status" value="1"/>
</dbReference>
<accession>A0A3N1M282</accession>
<dbReference type="InterPro" id="IPR036366">
    <property type="entry name" value="PGBDSf"/>
</dbReference>
<dbReference type="InterPro" id="IPR052905">
    <property type="entry name" value="LD-transpeptidase_YkuD-like"/>
</dbReference>
<dbReference type="Pfam" id="PF20142">
    <property type="entry name" value="Scaffold"/>
    <property type="match status" value="1"/>
</dbReference>
<evidence type="ECO:0000256" key="3">
    <source>
        <dbReference type="ARBA" id="ARBA00022679"/>
    </source>
</evidence>
<evidence type="ECO:0000313" key="11">
    <source>
        <dbReference type="Proteomes" id="UP000278222"/>
    </source>
</evidence>
<dbReference type="Gene3D" id="2.40.440.10">
    <property type="entry name" value="L,D-transpeptidase catalytic domain-like"/>
    <property type="match status" value="1"/>
</dbReference>
<dbReference type="GO" id="GO:0071555">
    <property type="term" value="P:cell wall organization"/>
    <property type="evidence" value="ECO:0007669"/>
    <property type="project" value="UniProtKB-UniRule"/>
</dbReference>
<evidence type="ECO:0000256" key="8">
    <source>
        <dbReference type="SAM" id="SignalP"/>
    </source>
</evidence>
<evidence type="ECO:0000313" key="10">
    <source>
        <dbReference type="EMBL" id="ROP99831.1"/>
    </source>
</evidence>
<dbReference type="GO" id="GO:0009252">
    <property type="term" value="P:peptidoglycan biosynthetic process"/>
    <property type="evidence" value="ECO:0007669"/>
    <property type="project" value="UniProtKB-UniPathway"/>
</dbReference>
<dbReference type="GO" id="GO:0004180">
    <property type="term" value="F:carboxypeptidase activity"/>
    <property type="evidence" value="ECO:0007669"/>
    <property type="project" value="UniProtKB-ARBA"/>
</dbReference>
<dbReference type="Pfam" id="PF03734">
    <property type="entry name" value="YkuD"/>
    <property type="match status" value="1"/>
</dbReference>
<dbReference type="InterPro" id="IPR005490">
    <property type="entry name" value="LD_TPept_cat_dom"/>
</dbReference>
<dbReference type="UniPathway" id="UPA00219"/>
<evidence type="ECO:0000256" key="1">
    <source>
        <dbReference type="ARBA" id="ARBA00004752"/>
    </source>
</evidence>